<organism evidence="1 2">
    <name type="scientific">Thermogemmatispora tikiterensis</name>
    <dbReference type="NCBI Taxonomy" id="1825093"/>
    <lineage>
        <taxon>Bacteria</taxon>
        <taxon>Bacillati</taxon>
        <taxon>Chloroflexota</taxon>
        <taxon>Ktedonobacteria</taxon>
        <taxon>Thermogemmatisporales</taxon>
        <taxon>Thermogemmatisporaceae</taxon>
        <taxon>Thermogemmatispora</taxon>
    </lineage>
</organism>
<dbReference type="EMBL" id="MCIF01000002">
    <property type="protein sequence ID" value="RAQ95869.1"/>
    <property type="molecule type" value="Genomic_DNA"/>
</dbReference>
<dbReference type="RefSeq" id="WP_112428976.1">
    <property type="nucleotide sequence ID" value="NZ_MCIF01000002.1"/>
</dbReference>
<evidence type="ECO:0000313" key="2">
    <source>
        <dbReference type="Proteomes" id="UP000248706"/>
    </source>
</evidence>
<keyword evidence="2" id="KW-1185">Reference proteome</keyword>
<gene>
    <name evidence="1" type="ORF">A4R35_10000</name>
</gene>
<dbReference type="OrthoDB" id="160804at2"/>
<reference evidence="1 2" key="1">
    <citation type="submission" date="2016-08" db="EMBL/GenBank/DDBJ databases">
        <title>Analysis of Carbohydrate Active Enzymes in Thermogemmatispora T81 Reveals Carbohydrate Degradation Ability.</title>
        <authorList>
            <person name="Tomazini A."/>
            <person name="Lal S."/>
            <person name="Stott M."/>
            <person name="Henrissat B."/>
            <person name="Polikarpov I."/>
            <person name="Sparling R."/>
            <person name="Levin D.B."/>
        </authorList>
    </citation>
    <scope>NUCLEOTIDE SEQUENCE [LARGE SCALE GENOMIC DNA]</scope>
    <source>
        <strain evidence="1 2">T81</strain>
    </source>
</reference>
<comment type="caution">
    <text evidence="1">The sequence shown here is derived from an EMBL/GenBank/DDBJ whole genome shotgun (WGS) entry which is preliminary data.</text>
</comment>
<name>A0A328VFY7_9CHLR</name>
<dbReference type="AlphaFoldDB" id="A0A328VFY7"/>
<proteinExistence type="predicted"/>
<dbReference type="Proteomes" id="UP000248706">
    <property type="component" value="Unassembled WGS sequence"/>
</dbReference>
<protein>
    <submittedName>
        <fullName evidence="1">Uncharacterized protein</fullName>
    </submittedName>
</protein>
<accession>A0A328VFY7</accession>
<evidence type="ECO:0000313" key="1">
    <source>
        <dbReference type="EMBL" id="RAQ95869.1"/>
    </source>
</evidence>
<sequence length="108" mass="12841">MLTDSERDVDSLRLLRFSAPLALELDRERCQRLASLIHRPLREEDFLLLEALFQEREQRPRNCRRLLSERTYELLSLMAGRLIHEQPVAARTALEWGLFRLIPREEDA</sequence>